<gene>
    <name evidence="9" type="ORF">SAMN04487944_10621</name>
</gene>
<keyword evidence="10" id="KW-1185">Reference proteome</keyword>
<keyword evidence="4" id="KW-0663">Pyridoxal phosphate</keyword>
<sequence length="466" mass="53387">MNEITPPLDHQSKQPLYLQISDYFKQEIVRGKIKAMEKLPSKRVLANHLGISLNTVQAAYEQLRAEGFIKSEERKGLYVQEIEGGQYFESTPHYSQQTPSRSENTEYLIDFNSGKVDLDQFPYHLWRKLTTEALYEENSMLLQMGDPQGEYSLRTEIAAYLYQSRGVNCSPEQIVIAAGTQQLVGLLSILIGPDYHYALEDPGFHRTKQVLKDYRITTVPISLDQSGISVKELLVSQAKVVYVTPSHQFPNGMVMPISRRMELLKWARETGSFIIEDDYDGEYRYKGKPIPSLQGLDRHGSVIYLGTFSKSLIPSIRTSYAVLPPALTKKYQVQLTIYKQTVSRFHQDTLYKFMQRGHYQRHLNKMRALYRKKHNILLNAIEKKMGESVKVIGENAGLHILLRVCNGMTEEQLIKSASEKSVKVYPTSIYHDKRLNGEPEILMGFGGLAIEEIEEGIQILKEVWKI</sequence>
<evidence type="ECO:0000256" key="4">
    <source>
        <dbReference type="ARBA" id="ARBA00022898"/>
    </source>
</evidence>
<dbReference type="GO" id="GO:0008483">
    <property type="term" value="F:transaminase activity"/>
    <property type="evidence" value="ECO:0007669"/>
    <property type="project" value="UniProtKB-KW"/>
</dbReference>
<evidence type="ECO:0000256" key="6">
    <source>
        <dbReference type="ARBA" id="ARBA00023125"/>
    </source>
</evidence>
<keyword evidence="3 9" id="KW-0032">Aminotransferase</keyword>
<evidence type="ECO:0000313" key="10">
    <source>
        <dbReference type="Proteomes" id="UP000199687"/>
    </source>
</evidence>
<dbReference type="InterPro" id="IPR000524">
    <property type="entry name" value="Tscrpt_reg_HTH_GntR"/>
</dbReference>
<organism evidence="9 10">
    <name type="scientific">Gracilibacillus ureilyticus</name>
    <dbReference type="NCBI Taxonomy" id="531814"/>
    <lineage>
        <taxon>Bacteria</taxon>
        <taxon>Bacillati</taxon>
        <taxon>Bacillota</taxon>
        <taxon>Bacilli</taxon>
        <taxon>Bacillales</taxon>
        <taxon>Bacillaceae</taxon>
        <taxon>Gracilibacillus</taxon>
    </lineage>
</organism>
<dbReference type="InterPro" id="IPR036388">
    <property type="entry name" value="WH-like_DNA-bd_sf"/>
</dbReference>
<dbReference type="Gene3D" id="3.40.640.10">
    <property type="entry name" value="Type I PLP-dependent aspartate aminotransferase-like (Major domain)"/>
    <property type="match status" value="1"/>
</dbReference>
<dbReference type="SMART" id="SM00345">
    <property type="entry name" value="HTH_GNTR"/>
    <property type="match status" value="1"/>
</dbReference>
<evidence type="ECO:0000256" key="2">
    <source>
        <dbReference type="ARBA" id="ARBA00005384"/>
    </source>
</evidence>
<evidence type="ECO:0000256" key="7">
    <source>
        <dbReference type="ARBA" id="ARBA00023163"/>
    </source>
</evidence>
<dbReference type="GO" id="GO:0030170">
    <property type="term" value="F:pyridoxal phosphate binding"/>
    <property type="evidence" value="ECO:0007669"/>
    <property type="project" value="InterPro"/>
</dbReference>
<keyword evidence="5" id="KW-0805">Transcription regulation</keyword>
<dbReference type="InterPro" id="IPR015421">
    <property type="entry name" value="PyrdxlP-dep_Trfase_major"/>
</dbReference>
<dbReference type="PANTHER" id="PTHR46577:SF1">
    <property type="entry name" value="HTH-TYPE TRANSCRIPTIONAL REGULATORY PROTEIN GABR"/>
    <property type="match status" value="1"/>
</dbReference>
<keyword evidence="9" id="KW-0808">Transferase</keyword>
<dbReference type="RefSeq" id="WP_089740406.1">
    <property type="nucleotide sequence ID" value="NZ_FOGL01000006.1"/>
</dbReference>
<dbReference type="CDD" id="cd00609">
    <property type="entry name" value="AAT_like"/>
    <property type="match status" value="1"/>
</dbReference>
<accession>A0A1H9Q3Z8</accession>
<dbReference type="SUPFAM" id="SSF46785">
    <property type="entry name" value="Winged helix' DNA-binding domain"/>
    <property type="match status" value="1"/>
</dbReference>
<dbReference type="CDD" id="cd07377">
    <property type="entry name" value="WHTH_GntR"/>
    <property type="match status" value="1"/>
</dbReference>
<dbReference type="InterPro" id="IPR015424">
    <property type="entry name" value="PyrdxlP-dep_Trfase"/>
</dbReference>
<dbReference type="SUPFAM" id="SSF53383">
    <property type="entry name" value="PLP-dependent transferases"/>
    <property type="match status" value="1"/>
</dbReference>
<dbReference type="Proteomes" id="UP000199687">
    <property type="component" value="Unassembled WGS sequence"/>
</dbReference>
<comment type="similarity">
    <text evidence="2">In the C-terminal section; belongs to the class-I pyridoxal-phosphate-dependent aminotransferase family.</text>
</comment>
<evidence type="ECO:0000256" key="1">
    <source>
        <dbReference type="ARBA" id="ARBA00001933"/>
    </source>
</evidence>
<dbReference type="PROSITE" id="PS50949">
    <property type="entry name" value="HTH_GNTR"/>
    <property type="match status" value="1"/>
</dbReference>
<reference evidence="9 10" key="1">
    <citation type="submission" date="2016-10" db="EMBL/GenBank/DDBJ databases">
        <authorList>
            <person name="de Groot N.N."/>
        </authorList>
    </citation>
    <scope>NUCLEOTIDE SEQUENCE [LARGE SCALE GENOMIC DNA]</scope>
    <source>
        <strain evidence="9 10">CGMCC 1.7727</strain>
    </source>
</reference>
<dbReference type="PANTHER" id="PTHR46577">
    <property type="entry name" value="HTH-TYPE TRANSCRIPTIONAL REGULATORY PROTEIN GABR"/>
    <property type="match status" value="1"/>
</dbReference>
<dbReference type="OrthoDB" id="9808770at2"/>
<dbReference type="GO" id="GO:0003700">
    <property type="term" value="F:DNA-binding transcription factor activity"/>
    <property type="evidence" value="ECO:0007669"/>
    <property type="project" value="InterPro"/>
</dbReference>
<evidence type="ECO:0000259" key="8">
    <source>
        <dbReference type="PROSITE" id="PS50949"/>
    </source>
</evidence>
<protein>
    <submittedName>
        <fullName evidence="9">GntR family transcriptional regulator / MocR family aminotransferase</fullName>
    </submittedName>
</protein>
<keyword evidence="7" id="KW-0804">Transcription</keyword>
<dbReference type="AlphaFoldDB" id="A0A1H9Q3Z8"/>
<dbReference type="GO" id="GO:0003677">
    <property type="term" value="F:DNA binding"/>
    <property type="evidence" value="ECO:0007669"/>
    <property type="project" value="UniProtKB-KW"/>
</dbReference>
<keyword evidence="6" id="KW-0238">DNA-binding</keyword>
<dbReference type="Pfam" id="PF00155">
    <property type="entry name" value="Aminotran_1_2"/>
    <property type="match status" value="1"/>
</dbReference>
<dbReference type="Pfam" id="PF00392">
    <property type="entry name" value="GntR"/>
    <property type="match status" value="1"/>
</dbReference>
<dbReference type="EMBL" id="FOGL01000006">
    <property type="protein sequence ID" value="SER55138.1"/>
    <property type="molecule type" value="Genomic_DNA"/>
</dbReference>
<evidence type="ECO:0000256" key="5">
    <source>
        <dbReference type="ARBA" id="ARBA00023015"/>
    </source>
</evidence>
<feature type="domain" description="HTH gntR-type" evidence="8">
    <location>
        <begin position="14"/>
        <end position="82"/>
    </location>
</feature>
<comment type="cofactor">
    <cofactor evidence="1">
        <name>pyridoxal 5'-phosphate</name>
        <dbReference type="ChEBI" id="CHEBI:597326"/>
    </cofactor>
</comment>
<proteinExistence type="inferred from homology"/>
<dbReference type="STRING" id="531814.SAMN04487944_10621"/>
<dbReference type="InterPro" id="IPR051446">
    <property type="entry name" value="HTH_trans_reg/aminotransferase"/>
</dbReference>
<dbReference type="InterPro" id="IPR004839">
    <property type="entry name" value="Aminotransferase_I/II_large"/>
</dbReference>
<dbReference type="InterPro" id="IPR036390">
    <property type="entry name" value="WH_DNA-bd_sf"/>
</dbReference>
<name>A0A1H9Q3Z8_9BACI</name>
<dbReference type="Gene3D" id="1.10.10.10">
    <property type="entry name" value="Winged helix-like DNA-binding domain superfamily/Winged helix DNA-binding domain"/>
    <property type="match status" value="1"/>
</dbReference>
<evidence type="ECO:0000313" key="9">
    <source>
        <dbReference type="EMBL" id="SER55138.1"/>
    </source>
</evidence>
<evidence type="ECO:0000256" key="3">
    <source>
        <dbReference type="ARBA" id="ARBA00022576"/>
    </source>
</evidence>